<feature type="chain" id="PRO_5045366987" evidence="1">
    <location>
        <begin position="20"/>
        <end position="65"/>
    </location>
</feature>
<organism evidence="2 3">
    <name type="scientific">Massilia agri</name>
    <dbReference type="NCBI Taxonomy" id="1886785"/>
    <lineage>
        <taxon>Bacteria</taxon>
        <taxon>Pseudomonadati</taxon>
        <taxon>Pseudomonadota</taxon>
        <taxon>Betaproteobacteria</taxon>
        <taxon>Burkholderiales</taxon>
        <taxon>Oxalobacteraceae</taxon>
        <taxon>Telluria group</taxon>
        <taxon>Massilia</taxon>
    </lineage>
</organism>
<keyword evidence="1" id="KW-0732">Signal</keyword>
<gene>
    <name evidence="2" type="ORF">NX780_11350</name>
</gene>
<evidence type="ECO:0000256" key="1">
    <source>
        <dbReference type="SAM" id="SignalP"/>
    </source>
</evidence>
<dbReference type="EMBL" id="JANUHA010000006">
    <property type="protein sequence ID" value="MCS0596945.1"/>
    <property type="molecule type" value="Genomic_DNA"/>
</dbReference>
<comment type="caution">
    <text evidence="2">The sequence shown here is derived from an EMBL/GenBank/DDBJ whole genome shotgun (WGS) entry which is preliminary data.</text>
</comment>
<protein>
    <submittedName>
        <fullName evidence="2">Uncharacterized protein</fullName>
    </submittedName>
</protein>
<keyword evidence="3" id="KW-1185">Reference proteome</keyword>
<dbReference type="RefSeq" id="WP_258827970.1">
    <property type="nucleotide sequence ID" value="NZ_JANUHA010000006.1"/>
</dbReference>
<feature type="signal peptide" evidence="1">
    <location>
        <begin position="1"/>
        <end position="19"/>
    </location>
</feature>
<sequence length="65" mass="7080">MKRIVLPLLALFLAASALAGPAPWFQWRSKLNGALTCSQTPLGPGWEKTAGPYRDARCEKLIVAK</sequence>
<proteinExistence type="predicted"/>
<accession>A0ABT2AL85</accession>
<reference evidence="2 3" key="1">
    <citation type="submission" date="2022-08" db="EMBL/GenBank/DDBJ databases">
        <title>Reclassification of Massilia species as members of the genera Telluria, Duganella, Pseudoduganella, Mokoshia gen. nov. and Zemynaea gen. nov. using orthogonal and non-orthogonal genome-based approaches.</title>
        <authorList>
            <person name="Bowman J.P."/>
        </authorList>
    </citation>
    <scope>NUCLEOTIDE SEQUENCE [LARGE SCALE GENOMIC DNA]</scope>
    <source>
        <strain evidence="2 3">JCM 31661</strain>
    </source>
</reference>
<dbReference type="Proteomes" id="UP001206572">
    <property type="component" value="Unassembled WGS sequence"/>
</dbReference>
<evidence type="ECO:0000313" key="3">
    <source>
        <dbReference type="Proteomes" id="UP001206572"/>
    </source>
</evidence>
<name>A0ABT2AL85_9BURK</name>
<evidence type="ECO:0000313" key="2">
    <source>
        <dbReference type="EMBL" id="MCS0596945.1"/>
    </source>
</evidence>